<organism evidence="1 2">
    <name type="scientific">Morchella conica CCBAS932</name>
    <dbReference type="NCBI Taxonomy" id="1392247"/>
    <lineage>
        <taxon>Eukaryota</taxon>
        <taxon>Fungi</taxon>
        <taxon>Dikarya</taxon>
        <taxon>Ascomycota</taxon>
        <taxon>Pezizomycotina</taxon>
        <taxon>Pezizomycetes</taxon>
        <taxon>Pezizales</taxon>
        <taxon>Morchellaceae</taxon>
        <taxon>Morchella</taxon>
    </lineage>
</organism>
<name>A0A3N4KYV5_9PEZI</name>
<protein>
    <submittedName>
        <fullName evidence="1">Uncharacterized protein</fullName>
    </submittedName>
</protein>
<sequence>MSVRALGCAIRHSAKLEERKELRGKWLSEWRREKLFSEEGRLLRHCSSFVIPLIHLTTELLSCCCYCTSTAVP</sequence>
<proteinExistence type="predicted"/>
<reference evidence="1 2" key="1">
    <citation type="journal article" date="2018" name="Nat. Ecol. Evol.">
        <title>Pezizomycetes genomes reveal the molecular basis of ectomycorrhizal truffle lifestyle.</title>
        <authorList>
            <person name="Murat C."/>
            <person name="Payen T."/>
            <person name="Noel B."/>
            <person name="Kuo A."/>
            <person name="Morin E."/>
            <person name="Chen J."/>
            <person name="Kohler A."/>
            <person name="Krizsan K."/>
            <person name="Balestrini R."/>
            <person name="Da Silva C."/>
            <person name="Montanini B."/>
            <person name="Hainaut M."/>
            <person name="Levati E."/>
            <person name="Barry K.W."/>
            <person name="Belfiori B."/>
            <person name="Cichocki N."/>
            <person name="Clum A."/>
            <person name="Dockter R.B."/>
            <person name="Fauchery L."/>
            <person name="Guy J."/>
            <person name="Iotti M."/>
            <person name="Le Tacon F."/>
            <person name="Lindquist E.A."/>
            <person name="Lipzen A."/>
            <person name="Malagnac F."/>
            <person name="Mello A."/>
            <person name="Molinier V."/>
            <person name="Miyauchi S."/>
            <person name="Poulain J."/>
            <person name="Riccioni C."/>
            <person name="Rubini A."/>
            <person name="Sitrit Y."/>
            <person name="Splivallo R."/>
            <person name="Traeger S."/>
            <person name="Wang M."/>
            <person name="Zifcakova L."/>
            <person name="Wipf D."/>
            <person name="Zambonelli A."/>
            <person name="Paolocci F."/>
            <person name="Nowrousian M."/>
            <person name="Ottonello S."/>
            <person name="Baldrian P."/>
            <person name="Spatafora J.W."/>
            <person name="Henrissat B."/>
            <person name="Nagy L.G."/>
            <person name="Aury J.M."/>
            <person name="Wincker P."/>
            <person name="Grigoriev I.V."/>
            <person name="Bonfante P."/>
            <person name="Martin F.M."/>
        </authorList>
    </citation>
    <scope>NUCLEOTIDE SEQUENCE [LARGE SCALE GENOMIC DNA]</scope>
    <source>
        <strain evidence="1 2">CCBAS932</strain>
    </source>
</reference>
<dbReference type="EMBL" id="ML119112">
    <property type="protein sequence ID" value="RPB15717.1"/>
    <property type="molecule type" value="Genomic_DNA"/>
</dbReference>
<evidence type="ECO:0000313" key="2">
    <source>
        <dbReference type="Proteomes" id="UP000277580"/>
    </source>
</evidence>
<keyword evidence="2" id="KW-1185">Reference proteome</keyword>
<dbReference type="AlphaFoldDB" id="A0A3N4KYV5"/>
<dbReference type="Proteomes" id="UP000277580">
    <property type="component" value="Unassembled WGS sequence"/>
</dbReference>
<gene>
    <name evidence="1" type="ORF">P167DRAFT_411978</name>
</gene>
<evidence type="ECO:0000313" key="1">
    <source>
        <dbReference type="EMBL" id="RPB15717.1"/>
    </source>
</evidence>
<dbReference type="InParanoid" id="A0A3N4KYV5"/>
<accession>A0A3N4KYV5</accession>